<dbReference type="Gene3D" id="3.40.50.620">
    <property type="entry name" value="HUPs"/>
    <property type="match status" value="1"/>
</dbReference>
<evidence type="ECO:0000259" key="10">
    <source>
        <dbReference type="Pfam" id="PF01467"/>
    </source>
</evidence>
<accession>A0A4Y7T8I5</accession>
<keyword evidence="4" id="KW-0548">Nucleotidyltransferase</keyword>
<dbReference type="STRING" id="71717.A0A4Y7T8I5"/>
<dbReference type="GO" id="GO:0005635">
    <property type="term" value="C:nuclear envelope"/>
    <property type="evidence" value="ECO:0007669"/>
    <property type="project" value="TreeGrafter"/>
</dbReference>
<dbReference type="AlphaFoldDB" id="A0A4Y7T8I5"/>
<sequence length="473" mass="51032">MSSRPLHSKRSFGKHHHMHSSLDSPAYDASEEDNDPLTDDSVSAPIARHIPPPTGPPPPSAKPAKTAGGAVNRHTHSHLAHSAIVLSDSDGVDSPTYDGDVESSTTRAAVTPELATPLHKPTPLSQTTTSSSSIPTITKIGTAEEELSDAAPSPMTLSPLSPPSPTFSSSSVNHPYEPPVAAIAASSFNPAALTQEDIQAFVRKAIDDGPDGVVELLESTGQIVIKGPDEAGAGEGVQEILSKSTRKRGYRINQPPKDRPIRIYADGVYDLFHFGHALQLRQAKLAFPDVHLLVGVCSDEQVHQHKARTVMNHAERLEAVRHCRWVDEVVEDAPWVIDAAFIERHQIDYVAHDEEAYQSAGHDDVYQFAKDEGRFLPTRRTPGVSTSELIERMVKGYRNRMFDPKLVKMGRADLQAEGSEYDGMSRLGSRVPSRRGSFGSGQPHPVMHSGLMPGALPGMDGKDGAKEAAKGSP</sequence>
<dbReference type="InterPro" id="IPR045049">
    <property type="entry name" value="Pcy1-like"/>
</dbReference>
<dbReference type="CDD" id="cd02174">
    <property type="entry name" value="CCT"/>
    <property type="match status" value="1"/>
</dbReference>
<dbReference type="EMBL" id="QPFP01000023">
    <property type="protein sequence ID" value="TEB30410.1"/>
    <property type="molecule type" value="Genomic_DNA"/>
</dbReference>
<dbReference type="GO" id="GO:0004105">
    <property type="term" value="F:choline-phosphate cytidylyltransferase activity"/>
    <property type="evidence" value="ECO:0007669"/>
    <property type="project" value="UniProtKB-EC"/>
</dbReference>
<evidence type="ECO:0000256" key="8">
    <source>
        <dbReference type="ARBA" id="ARBA00026101"/>
    </source>
</evidence>
<feature type="domain" description="Cytidyltransferase-like" evidence="10">
    <location>
        <begin position="264"/>
        <end position="392"/>
    </location>
</feature>
<gene>
    <name evidence="11" type="ORF">FA13DRAFT_1733720</name>
</gene>
<evidence type="ECO:0000256" key="9">
    <source>
        <dbReference type="SAM" id="MobiDB-lite"/>
    </source>
</evidence>
<reference evidence="11 12" key="1">
    <citation type="journal article" date="2019" name="Nat. Ecol. Evol.">
        <title>Megaphylogeny resolves global patterns of mushroom evolution.</title>
        <authorList>
            <person name="Varga T."/>
            <person name="Krizsan K."/>
            <person name="Foldi C."/>
            <person name="Dima B."/>
            <person name="Sanchez-Garcia M."/>
            <person name="Sanchez-Ramirez S."/>
            <person name="Szollosi G.J."/>
            <person name="Szarkandi J.G."/>
            <person name="Papp V."/>
            <person name="Albert L."/>
            <person name="Andreopoulos W."/>
            <person name="Angelini C."/>
            <person name="Antonin V."/>
            <person name="Barry K.W."/>
            <person name="Bougher N.L."/>
            <person name="Buchanan P."/>
            <person name="Buyck B."/>
            <person name="Bense V."/>
            <person name="Catcheside P."/>
            <person name="Chovatia M."/>
            <person name="Cooper J."/>
            <person name="Damon W."/>
            <person name="Desjardin D."/>
            <person name="Finy P."/>
            <person name="Geml J."/>
            <person name="Haridas S."/>
            <person name="Hughes K."/>
            <person name="Justo A."/>
            <person name="Karasinski D."/>
            <person name="Kautmanova I."/>
            <person name="Kiss B."/>
            <person name="Kocsube S."/>
            <person name="Kotiranta H."/>
            <person name="LaButti K.M."/>
            <person name="Lechner B.E."/>
            <person name="Liimatainen K."/>
            <person name="Lipzen A."/>
            <person name="Lukacs Z."/>
            <person name="Mihaltcheva S."/>
            <person name="Morgado L.N."/>
            <person name="Niskanen T."/>
            <person name="Noordeloos M.E."/>
            <person name="Ohm R.A."/>
            <person name="Ortiz-Santana B."/>
            <person name="Ovrebo C."/>
            <person name="Racz N."/>
            <person name="Riley R."/>
            <person name="Savchenko A."/>
            <person name="Shiryaev A."/>
            <person name="Soop K."/>
            <person name="Spirin V."/>
            <person name="Szebenyi C."/>
            <person name="Tomsovsky M."/>
            <person name="Tulloss R.E."/>
            <person name="Uehling J."/>
            <person name="Grigoriev I.V."/>
            <person name="Vagvolgyi C."/>
            <person name="Papp T."/>
            <person name="Martin F.M."/>
            <person name="Miettinen O."/>
            <person name="Hibbett D.S."/>
            <person name="Nagy L.G."/>
        </authorList>
    </citation>
    <scope>NUCLEOTIDE SEQUENCE [LARGE SCALE GENOMIC DNA]</scope>
    <source>
        <strain evidence="11 12">FP101781</strain>
    </source>
</reference>
<feature type="region of interest" description="Disordered" evidence="9">
    <location>
        <begin position="420"/>
        <end position="473"/>
    </location>
</feature>
<keyword evidence="3" id="KW-0808">Transferase</keyword>
<feature type="compositionally biased region" description="Basic residues" evidence="9">
    <location>
        <begin position="1"/>
        <end position="19"/>
    </location>
</feature>
<dbReference type="Proteomes" id="UP000298030">
    <property type="component" value="Unassembled WGS sequence"/>
</dbReference>
<protein>
    <recommendedName>
        <fullName evidence="8">choline-phosphate cytidylyltransferase</fullName>
        <ecNumber evidence="8">2.7.7.15</ecNumber>
    </recommendedName>
</protein>
<dbReference type="PANTHER" id="PTHR10739:SF13">
    <property type="entry name" value="CHOLINE-PHOSPHATE CYTIDYLYLTRANSFERASE"/>
    <property type="match status" value="1"/>
</dbReference>
<dbReference type="InterPro" id="IPR004821">
    <property type="entry name" value="Cyt_trans-like"/>
</dbReference>
<feature type="compositionally biased region" description="Basic and acidic residues" evidence="9">
    <location>
        <begin position="460"/>
        <end position="473"/>
    </location>
</feature>
<dbReference type="GO" id="GO:0031210">
    <property type="term" value="F:phosphatidylcholine binding"/>
    <property type="evidence" value="ECO:0007669"/>
    <property type="project" value="TreeGrafter"/>
</dbReference>
<dbReference type="NCBIfam" id="TIGR00125">
    <property type="entry name" value="cyt_tran_rel"/>
    <property type="match status" value="1"/>
</dbReference>
<keyword evidence="2" id="KW-0444">Lipid biosynthesis</keyword>
<evidence type="ECO:0000256" key="5">
    <source>
        <dbReference type="ARBA" id="ARBA00023098"/>
    </source>
</evidence>
<evidence type="ECO:0000313" key="11">
    <source>
        <dbReference type="EMBL" id="TEB30410.1"/>
    </source>
</evidence>
<dbReference type="Pfam" id="PF01467">
    <property type="entry name" value="CTP_transf_like"/>
    <property type="match status" value="1"/>
</dbReference>
<dbReference type="SUPFAM" id="SSF52374">
    <property type="entry name" value="Nucleotidylyl transferase"/>
    <property type="match status" value="1"/>
</dbReference>
<keyword evidence="7" id="KW-1208">Phospholipid metabolism</keyword>
<keyword evidence="6" id="KW-0594">Phospholipid biosynthesis</keyword>
<keyword evidence="5" id="KW-0443">Lipid metabolism</keyword>
<feature type="region of interest" description="Disordered" evidence="9">
    <location>
        <begin position="1"/>
        <end position="74"/>
    </location>
</feature>
<feature type="compositionally biased region" description="Acidic residues" evidence="9">
    <location>
        <begin position="29"/>
        <end position="38"/>
    </location>
</feature>
<evidence type="ECO:0000256" key="1">
    <source>
        <dbReference type="ARBA" id="ARBA00010101"/>
    </source>
</evidence>
<feature type="compositionally biased region" description="Pro residues" evidence="9">
    <location>
        <begin position="50"/>
        <end position="61"/>
    </location>
</feature>
<evidence type="ECO:0000256" key="7">
    <source>
        <dbReference type="ARBA" id="ARBA00023264"/>
    </source>
</evidence>
<dbReference type="InterPro" id="IPR014729">
    <property type="entry name" value="Rossmann-like_a/b/a_fold"/>
</dbReference>
<dbReference type="EC" id="2.7.7.15" evidence="8"/>
<name>A0A4Y7T8I5_COPMI</name>
<proteinExistence type="inferred from homology"/>
<dbReference type="InterPro" id="IPR041723">
    <property type="entry name" value="CCT"/>
</dbReference>
<dbReference type="PANTHER" id="PTHR10739">
    <property type="entry name" value="CYTIDYLYLTRANSFERASE"/>
    <property type="match status" value="1"/>
</dbReference>
<comment type="caution">
    <text evidence="11">The sequence shown here is derived from an EMBL/GenBank/DDBJ whole genome shotgun (WGS) entry which is preliminary data.</text>
</comment>
<keyword evidence="12" id="KW-1185">Reference proteome</keyword>
<feature type="region of interest" description="Disordered" evidence="9">
    <location>
        <begin position="146"/>
        <end position="173"/>
    </location>
</feature>
<evidence type="ECO:0000256" key="6">
    <source>
        <dbReference type="ARBA" id="ARBA00023209"/>
    </source>
</evidence>
<dbReference type="OrthoDB" id="17102at2759"/>
<organism evidence="11 12">
    <name type="scientific">Coprinellus micaceus</name>
    <name type="common">Glistening ink-cap mushroom</name>
    <name type="synonym">Coprinus micaceus</name>
    <dbReference type="NCBI Taxonomy" id="71717"/>
    <lineage>
        <taxon>Eukaryota</taxon>
        <taxon>Fungi</taxon>
        <taxon>Dikarya</taxon>
        <taxon>Basidiomycota</taxon>
        <taxon>Agaricomycotina</taxon>
        <taxon>Agaricomycetes</taxon>
        <taxon>Agaricomycetidae</taxon>
        <taxon>Agaricales</taxon>
        <taxon>Agaricineae</taxon>
        <taxon>Psathyrellaceae</taxon>
        <taxon>Coprinellus</taxon>
    </lineage>
</organism>
<evidence type="ECO:0000256" key="2">
    <source>
        <dbReference type="ARBA" id="ARBA00022516"/>
    </source>
</evidence>
<evidence type="ECO:0000256" key="4">
    <source>
        <dbReference type="ARBA" id="ARBA00022695"/>
    </source>
</evidence>
<comment type="similarity">
    <text evidence="1">Belongs to the cytidylyltransferase family.</text>
</comment>
<evidence type="ECO:0000256" key="3">
    <source>
        <dbReference type="ARBA" id="ARBA00022679"/>
    </source>
</evidence>
<evidence type="ECO:0000313" key="12">
    <source>
        <dbReference type="Proteomes" id="UP000298030"/>
    </source>
</evidence>